<dbReference type="RefSeq" id="WP_132079805.1">
    <property type="nucleotide sequence ID" value="NZ_SLUI01000006.1"/>
</dbReference>
<dbReference type="OrthoDB" id="9763456at2"/>
<organism evidence="2 3">
    <name type="scientific">Anaerospora hongkongensis</name>
    <dbReference type="NCBI Taxonomy" id="244830"/>
    <lineage>
        <taxon>Bacteria</taxon>
        <taxon>Bacillati</taxon>
        <taxon>Bacillota</taxon>
        <taxon>Negativicutes</taxon>
        <taxon>Selenomonadales</taxon>
        <taxon>Sporomusaceae</taxon>
        <taxon>Anaerospora</taxon>
    </lineage>
</organism>
<proteinExistence type="predicted"/>
<gene>
    <name evidence="2" type="ORF">EV210_106220</name>
</gene>
<feature type="domain" description="Acyclic terpene utilisation N-terminal" evidence="1">
    <location>
        <begin position="4"/>
        <end position="448"/>
    </location>
</feature>
<keyword evidence="3" id="KW-1185">Reference proteome</keyword>
<accession>A0A4R1Q073</accession>
<dbReference type="PANTHER" id="PTHR47708:SF2">
    <property type="entry name" value="SI:CH73-132F6.5"/>
    <property type="match status" value="1"/>
</dbReference>
<evidence type="ECO:0000313" key="2">
    <source>
        <dbReference type="EMBL" id="TCL37351.1"/>
    </source>
</evidence>
<reference evidence="2 3" key="1">
    <citation type="submission" date="2019-03" db="EMBL/GenBank/DDBJ databases">
        <title>Genomic Encyclopedia of Type Strains, Phase IV (KMG-IV): sequencing the most valuable type-strain genomes for metagenomic binning, comparative biology and taxonomic classification.</title>
        <authorList>
            <person name="Goeker M."/>
        </authorList>
    </citation>
    <scope>NUCLEOTIDE SEQUENCE [LARGE SCALE GENOMIC DNA]</scope>
    <source>
        <strain evidence="2 3">DSM 15969</strain>
    </source>
</reference>
<evidence type="ECO:0000313" key="3">
    <source>
        <dbReference type="Proteomes" id="UP000295063"/>
    </source>
</evidence>
<name>A0A4R1Q073_9FIRM</name>
<dbReference type="PANTHER" id="PTHR47708">
    <property type="match status" value="1"/>
</dbReference>
<sequence length="453" mass="49869">MKTVRIGGGQGFWGDSNDAAIHMVKTGNLQYLACDYLAELTLSIMQRQRQRNPERGFAQDFIDMLRVILKECLDKNIKVLSNAGGMNVPGAVNEIKKFAISQQISNFKIGYVTGDDLLEQLTDLQSQGITMKNLDNGRDFDKIKDRIVNANVYYGHEPILSCLEMGANVVVTGRATDSSLFLAPLAYEYGWKPQDWNDLAKGIIVGHLLECGGQGSGGNFDYGWRDVPDLDSLGYPIAAVSETGEIIITKAPGCGGLISEQTCKEQLLYEIHDPANYITPDVSVDVSKARLTQTGKDQVRLDDVFGKARPEQLKLCIGYQAGYKIEGYLPFAWPDAYEKAQCAAEILKKRLAKKGLQAEEIRVDYLGVNALHGPIAAPLTSEPNEVVMRMTIRTKDKKEAQKLAPEIAPLQLNGPPGACFFGGRPKVSEIIALWPTLIPRDAVKLTPHILEVK</sequence>
<evidence type="ECO:0000259" key="1">
    <source>
        <dbReference type="Pfam" id="PF07287"/>
    </source>
</evidence>
<dbReference type="EMBL" id="SLUI01000006">
    <property type="protein sequence ID" value="TCL37351.1"/>
    <property type="molecule type" value="Genomic_DNA"/>
</dbReference>
<comment type="caution">
    <text evidence="2">The sequence shown here is derived from an EMBL/GenBank/DDBJ whole genome shotgun (WGS) entry which is preliminary data.</text>
</comment>
<protein>
    <submittedName>
        <fullName evidence="2">Uncharacterized protein DUF1446</fullName>
    </submittedName>
</protein>
<dbReference type="Proteomes" id="UP000295063">
    <property type="component" value="Unassembled WGS sequence"/>
</dbReference>
<dbReference type="InterPro" id="IPR010839">
    <property type="entry name" value="AtuA_N"/>
</dbReference>
<dbReference type="AlphaFoldDB" id="A0A4R1Q073"/>
<dbReference type="Pfam" id="PF07287">
    <property type="entry name" value="AtuA"/>
    <property type="match status" value="1"/>
</dbReference>